<dbReference type="InterPro" id="IPR029016">
    <property type="entry name" value="GAF-like_dom_sf"/>
</dbReference>
<dbReference type="PANTHER" id="PTHR30136:SF24">
    <property type="entry name" value="HTH-TYPE TRANSCRIPTIONAL REPRESSOR ALLR"/>
    <property type="match status" value="1"/>
</dbReference>
<reference evidence="6 7" key="1">
    <citation type="submission" date="2020-07" db="EMBL/GenBank/DDBJ databases">
        <title>Genomic Encyclopedia of Type Strains, Phase IV (KMG-V): Genome sequencing to study the core and pangenomes of soil and plant-associated prokaryotes.</title>
        <authorList>
            <person name="Whitman W."/>
        </authorList>
    </citation>
    <scope>NUCLEOTIDE SEQUENCE [LARGE SCALE GENOMIC DNA]</scope>
    <source>
        <strain evidence="6 7">M8UP22</strain>
    </source>
</reference>
<keyword evidence="1" id="KW-0805">Transcription regulation</keyword>
<dbReference type="InterPro" id="IPR036388">
    <property type="entry name" value="WH-like_DNA-bd_sf"/>
</dbReference>
<dbReference type="EMBL" id="JACCCU010000004">
    <property type="protein sequence ID" value="NYF92268.1"/>
    <property type="molecule type" value="Genomic_DNA"/>
</dbReference>
<dbReference type="SUPFAM" id="SSF46785">
    <property type="entry name" value="Winged helix' DNA-binding domain"/>
    <property type="match status" value="1"/>
</dbReference>
<dbReference type="Pfam" id="PF01614">
    <property type="entry name" value="IclR_C"/>
    <property type="match status" value="1"/>
</dbReference>
<comment type="caution">
    <text evidence="6">The sequence shown here is derived from an EMBL/GenBank/DDBJ whole genome shotgun (WGS) entry which is preliminary data.</text>
</comment>
<dbReference type="PANTHER" id="PTHR30136">
    <property type="entry name" value="HELIX-TURN-HELIX TRANSCRIPTIONAL REGULATOR, ICLR FAMILY"/>
    <property type="match status" value="1"/>
</dbReference>
<dbReference type="PROSITE" id="PS51078">
    <property type="entry name" value="ICLR_ED"/>
    <property type="match status" value="1"/>
</dbReference>
<name>A0A852VHI1_9BACT</name>
<proteinExistence type="predicted"/>
<dbReference type="AlphaFoldDB" id="A0A852VHI1"/>
<dbReference type="SMART" id="SM00346">
    <property type="entry name" value="HTH_ICLR"/>
    <property type="match status" value="1"/>
</dbReference>
<dbReference type="Gene3D" id="3.30.450.40">
    <property type="match status" value="1"/>
</dbReference>
<protein>
    <submittedName>
        <fullName evidence="6">DNA-binding IclR family transcriptional regulator</fullName>
    </submittedName>
</protein>
<dbReference type="InterPro" id="IPR036390">
    <property type="entry name" value="WH_DNA-bd_sf"/>
</dbReference>
<gene>
    <name evidence="6" type="ORF">HDF08_004391</name>
</gene>
<evidence type="ECO:0000313" key="6">
    <source>
        <dbReference type="EMBL" id="NYF92268.1"/>
    </source>
</evidence>
<keyword evidence="2 6" id="KW-0238">DNA-binding</keyword>
<evidence type="ECO:0000313" key="7">
    <source>
        <dbReference type="Proteomes" id="UP000564385"/>
    </source>
</evidence>
<sequence length="289" mass="31879">MTLREVSTRRNRAERTDLGTSLDRALAILEMVSGNGGGTTNAELARRLSIPTSSCSYVLQRLERTGYLTRSEETRRYELGIKVLGLAHGVLRDTGLPGAVDSILKEIAEKTGQAVIIAILCKDRITILRRTGLPELNGVDFEMGSSFPAHATAIGKMLLARLSDADLRELLDSQQLVKRSPRTINSKDDLMRNLVDIRRRGHSTSNGELFMRIRGLAVPIMDDAGQTCAGLTVAGPRLRLDDDEAIRTIHDGAAMISKRLRETAEHRRSLNSPFDVLTALRHFAADRII</sequence>
<dbReference type="InterPro" id="IPR050707">
    <property type="entry name" value="HTH_MetabolicPath_Reg"/>
</dbReference>
<evidence type="ECO:0000256" key="3">
    <source>
        <dbReference type="ARBA" id="ARBA00023163"/>
    </source>
</evidence>
<dbReference type="GO" id="GO:0045892">
    <property type="term" value="P:negative regulation of DNA-templated transcription"/>
    <property type="evidence" value="ECO:0007669"/>
    <property type="project" value="TreeGrafter"/>
</dbReference>
<evidence type="ECO:0000259" key="5">
    <source>
        <dbReference type="PROSITE" id="PS51078"/>
    </source>
</evidence>
<dbReference type="GO" id="GO:0003677">
    <property type="term" value="F:DNA binding"/>
    <property type="evidence" value="ECO:0007669"/>
    <property type="project" value="UniProtKB-KW"/>
</dbReference>
<organism evidence="6 7">
    <name type="scientific">Tunturiibacter lichenicola</name>
    <dbReference type="NCBI Taxonomy" id="2051959"/>
    <lineage>
        <taxon>Bacteria</taxon>
        <taxon>Pseudomonadati</taxon>
        <taxon>Acidobacteriota</taxon>
        <taxon>Terriglobia</taxon>
        <taxon>Terriglobales</taxon>
        <taxon>Acidobacteriaceae</taxon>
        <taxon>Tunturiibacter</taxon>
    </lineage>
</organism>
<dbReference type="PROSITE" id="PS51077">
    <property type="entry name" value="HTH_ICLR"/>
    <property type="match status" value="1"/>
</dbReference>
<evidence type="ECO:0000256" key="1">
    <source>
        <dbReference type="ARBA" id="ARBA00023015"/>
    </source>
</evidence>
<dbReference type="InterPro" id="IPR005471">
    <property type="entry name" value="Tscrpt_reg_IclR_N"/>
</dbReference>
<evidence type="ECO:0000259" key="4">
    <source>
        <dbReference type="PROSITE" id="PS51077"/>
    </source>
</evidence>
<dbReference type="GO" id="GO:0003700">
    <property type="term" value="F:DNA-binding transcription factor activity"/>
    <property type="evidence" value="ECO:0007669"/>
    <property type="project" value="TreeGrafter"/>
</dbReference>
<dbReference type="Proteomes" id="UP000564385">
    <property type="component" value="Unassembled WGS sequence"/>
</dbReference>
<dbReference type="Pfam" id="PF09339">
    <property type="entry name" value="HTH_IclR"/>
    <property type="match status" value="1"/>
</dbReference>
<dbReference type="InterPro" id="IPR014757">
    <property type="entry name" value="Tscrpt_reg_IclR_C"/>
</dbReference>
<keyword evidence="3" id="KW-0804">Transcription</keyword>
<evidence type="ECO:0000256" key="2">
    <source>
        <dbReference type="ARBA" id="ARBA00023125"/>
    </source>
</evidence>
<accession>A0A852VHI1</accession>
<feature type="domain" description="IclR-ED" evidence="5">
    <location>
        <begin position="82"/>
        <end position="269"/>
    </location>
</feature>
<dbReference type="SUPFAM" id="SSF55781">
    <property type="entry name" value="GAF domain-like"/>
    <property type="match status" value="1"/>
</dbReference>
<feature type="domain" description="HTH iclR-type" evidence="4">
    <location>
        <begin position="19"/>
        <end position="81"/>
    </location>
</feature>
<dbReference type="Gene3D" id="1.10.10.10">
    <property type="entry name" value="Winged helix-like DNA-binding domain superfamily/Winged helix DNA-binding domain"/>
    <property type="match status" value="1"/>
</dbReference>